<keyword evidence="2" id="KW-1185">Reference proteome</keyword>
<dbReference type="KEGG" id="aprs:BI364_13650"/>
<organism evidence="1 2">
    <name type="scientific">Acidihalobacter yilgarnensis</name>
    <dbReference type="NCBI Taxonomy" id="2819280"/>
    <lineage>
        <taxon>Bacteria</taxon>
        <taxon>Pseudomonadati</taxon>
        <taxon>Pseudomonadota</taxon>
        <taxon>Gammaproteobacteria</taxon>
        <taxon>Chromatiales</taxon>
        <taxon>Ectothiorhodospiraceae</taxon>
        <taxon>Acidihalobacter</taxon>
    </lineage>
</organism>
<dbReference type="RefSeq" id="WP_070079217.1">
    <property type="nucleotide sequence ID" value="NZ_CP017415.1"/>
</dbReference>
<proteinExistence type="predicted"/>
<dbReference type="EMBL" id="CP017415">
    <property type="protein sequence ID" value="AOU98862.1"/>
    <property type="molecule type" value="Genomic_DNA"/>
</dbReference>
<protein>
    <submittedName>
        <fullName evidence="1">Uncharacterized protein</fullName>
    </submittedName>
</protein>
<sequence length="147" mass="16501">MSKIIFQAPPPRASAHEIALFSANVINQINQRLEEVRLRLRETQPVKVGSVTLGLYACGRGCLTCPHLKWSIWWAHRTVKANLFRAHPIQAPLRRLHSTGDFAAGAAETRRLVEEAQRLFKVRSELAKGIGIMRRALIRAADQSEEG</sequence>
<accession>A0A1D8IQU4</accession>
<dbReference type="AlphaFoldDB" id="A0A1D8IQU4"/>
<name>A0A1D8IQU4_9GAMM</name>
<evidence type="ECO:0000313" key="2">
    <source>
        <dbReference type="Proteomes" id="UP000095401"/>
    </source>
</evidence>
<evidence type="ECO:0000313" key="1">
    <source>
        <dbReference type="EMBL" id="AOU98862.1"/>
    </source>
</evidence>
<gene>
    <name evidence="1" type="ORF">BI364_13650</name>
</gene>
<dbReference type="Proteomes" id="UP000095401">
    <property type="component" value="Chromosome"/>
</dbReference>
<reference evidence="2" key="1">
    <citation type="submission" date="2016-09" db="EMBL/GenBank/DDBJ databases">
        <title>Acidihalobacter prosperus F5.</title>
        <authorList>
            <person name="Khaleque H.N."/>
            <person name="Ramsay J.P."/>
            <person name="Kaksonen A.H."/>
            <person name="Boxall N.J."/>
            <person name="Watkin E.L.J."/>
        </authorList>
    </citation>
    <scope>NUCLEOTIDE SEQUENCE [LARGE SCALE GENOMIC DNA]</scope>
    <source>
        <strain evidence="2">F5</strain>
    </source>
</reference>